<dbReference type="AlphaFoldDB" id="A0A078AC84"/>
<dbReference type="Proteomes" id="UP000039865">
    <property type="component" value="Unassembled WGS sequence"/>
</dbReference>
<dbReference type="OrthoDB" id="47276at2759"/>
<dbReference type="EMBL" id="CCKQ01008015">
    <property type="protein sequence ID" value="CDW79451.1"/>
    <property type="molecule type" value="Genomic_DNA"/>
</dbReference>
<accession>A0A078AC84</accession>
<evidence type="ECO:0000256" key="1">
    <source>
        <dbReference type="PROSITE-ProRule" id="PRU00221"/>
    </source>
</evidence>
<protein>
    <submittedName>
        <fullName evidence="4">Wd repeat-containing protein 65</fullName>
    </submittedName>
</protein>
<dbReference type="SUPFAM" id="SSF50978">
    <property type="entry name" value="WD40 repeat-like"/>
    <property type="match status" value="2"/>
</dbReference>
<proteinExistence type="predicted"/>
<organism evidence="4 5">
    <name type="scientific">Stylonychia lemnae</name>
    <name type="common">Ciliate</name>
    <dbReference type="NCBI Taxonomy" id="5949"/>
    <lineage>
        <taxon>Eukaryota</taxon>
        <taxon>Sar</taxon>
        <taxon>Alveolata</taxon>
        <taxon>Ciliophora</taxon>
        <taxon>Intramacronucleata</taxon>
        <taxon>Spirotrichea</taxon>
        <taxon>Stichotrichia</taxon>
        <taxon>Sporadotrichida</taxon>
        <taxon>Oxytrichidae</taxon>
        <taxon>Stylonychinae</taxon>
        <taxon>Stylonychia</taxon>
    </lineage>
</organism>
<keyword evidence="2" id="KW-0175">Coiled coil</keyword>
<keyword evidence="5" id="KW-1185">Reference proteome</keyword>
<evidence type="ECO:0000313" key="5">
    <source>
        <dbReference type="Proteomes" id="UP000039865"/>
    </source>
</evidence>
<dbReference type="OMA" id="FPHCNAV"/>
<dbReference type="Pfam" id="PF00400">
    <property type="entry name" value="WD40"/>
    <property type="match status" value="3"/>
</dbReference>
<sequence length="1243" mass="144237">MSLGGPGLNGITVNTKFIFGVNGDIKNNIFLLEDHRILYSAGHNIVLYNTEDKSQYFLPGKFEFLLIFIAMELTEGITCINVSASKKFLVICEKSARAVWTVYEIQNQKVRRSLLKGDQESHSSYQSKEFVSCAFSPKNEKHYLITLTGEPDWLLCLWKWDSSKISALINIGLQGPQPSPSLFKCSFNPFDNNAVVVTGANVYKYYKIKDLNEFIADHTQLNNKDRQISTQYSCHAWMQYDTGRLIVCTENGEIMLCETSGEFMAYIHDSPGENCKIQTIVPFTRGFIIGCENGVILAYERQEDPRYPYKKIKNMDAKLDPSQSFQLTQFPITSMTLTSTEDLIYFITENRQLLKVNIALDGTDDIPKYDYVICNFHSDVVTGLDLCIRKTLIVTCSKDKTVRIWNYATRSLEIVHQVPEQALSVAFHPSGFHIIIGLDDKILMMNVLSKSLNQIKQVQIKSCREIRFSNGGHLFAAAFLTNAVHVYNFYTGECPSYYQCKGHVNKVRSIDWFEDDMGFTSCGMDGNVYFYDLIIQKENQQRLSDKDFNQKSVQMSCVVNIPGKPYEVYCVGNDKKVWHSKDPKTGFDAQVVISQICLTGNMRALFAGVGDDTRPGAVHIYSLPLNKINEVQAHSKPIERMKLSFDNNYLFTGGQDGLLVIHDIKDRDPRGGAKRERDGLGLPFSDEILTEKTEIDNFLTEKEGLENDFNNANQPDSVEKIMKVKRLEDTILKLQEELSNSQVQAKNRYDSLNENKREMENAFEEKIKQLAEQFQIELEEKRNEYSQKMLEDAAKFQELQAQKEEDARKFEETINDIINKHNKNVATIMEQHRTLMEGQIAQTEQLRREIERMQEDNREIIKQIMDDADYEITDINNKNTQNQTQVQDMSLKSKAELQLTRNKHMDLESDIEKLKRDIQDKETQLGNQTQTLTKLRAEIQTQATEIREKDTAIGEREKKIYQLKKKTQELEKFKFVLDYKIKELKRDIAPREMEITRLKKETNEMDKNLKHYNKINANLGYIVDDLRTRQEHMQELIKKNRSKIRSNDIYIKGFKNAVYRVVQFIDDFEQLKRAVNENLYPYVKDQEIKNVEIDPDIKKEYENQKRYLENSVNSLKKRLEKETQIHKEDNNNIMKENMELINQISELRKEVKTLNSKLRNQDSKLLNSGSESKLEDPNQQNHMNNLNQSRDSFEETGLQTKELHIKRQYIEELRRKLNALVDENRYLKGDIGNNQNANEGLEE</sequence>
<feature type="region of interest" description="Disordered" evidence="3">
    <location>
        <begin position="1158"/>
        <end position="1188"/>
    </location>
</feature>
<gene>
    <name evidence="4" type="primary">Contig3569.g3811</name>
    <name evidence="4" type="ORF">STYLEM_8439</name>
</gene>
<feature type="repeat" description="WD" evidence="1">
    <location>
        <begin position="374"/>
        <end position="415"/>
    </location>
</feature>
<feature type="coiled-coil region" evidence="2">
    <location>
        <begin position="897"/>
        <end position="938"/>
    </location>
</feature>
<dbReference type="InterPro" id="IPR015943">
    <property type="entry name" value="WD40/YVTN_repeat-like_dom_sf"/>
</dbReference>
<dbReference type="InterPro" id="IPR036322">
    <property type="entry name" value="WD40_repeat_dom_sf"/>
</dbReference>
<feature type="coiled-coil region" evidence="2">
    <location>
        <begin position="724"/>
        <end position="863"/>
    </location>
</feature>
<dbReference type="SMART" id="SM00320">
    <property type="entry name" value="WD40"/>
    <property type="match status" value="5"/>
</dbReference>
<dbReference type="InterPro" id="IPR052993">
    <property type="entry name" value="CFA-57"/>
</dbReference>
<reference evidence="4 5" key="1">
    <citation type="submission" date="2014-06" db="EMBL/GenBank/DDBJ databases">
        <authorList>
            <person name="Swart Estienne"/>
        </authorList>
    </citation>
    <scope>NUCLEOTIDE SEQUENCE [LARGE SCALE GENOMIC DNA]</scope>
    <source>
        <strain evidence="4 5">130c</strain>
    </source>
</reference>
<dbReference type="Gene3D" id="2.130.10.10">
    <property type="entry name" value="YVTN repeat-like/Quinoprotein amine dehydrogenase"/>
    <property type="match status" value="2"/>
</dbReference>
<dbReference type="PROSITE" id="PS50082">
    <property type="entry name" value="WD_REPEATS_2"/>
    <property type="match status" value="1"/>
</dbReference>
<dbReference type="InParanoid" id="A0A078AC84"/>
<dbReference type="Gene3D" id="1.10.287.1490">
    <property type="match status" value="1"/>
</dbReference>
<evidence type="ECO:0000313" key="4">
    <source>
        <dbReference type="EMBL" id="CDW79451.1"/>
    </source>
</evidence>
<evidence type="ECO:0000256" key="3">
    <source>
        <dbReference type="SAM" id="MobiDB-lite"/>
    </source>
</evidence>
<dbReference type="PANTHER" id="PTHR32215:SF0">
    <property type="entry name" value="CILIA- AND FLAGELLA-ASSOCIATED PROTEIN 57"/>
    <property type="match status" value="1"/>
</dbReference>
<name>A0A078AC84_STYLE</name>
<dbReference type="PANTHER" id="PTHR32215">
    <property type="entry name" value="CILIA- AND FLAGELLA-ASSOCIATED PROTEIN 57"/>
    <property type="match status" value="1"/>
</dbReference>
<feature type="coiled-coil region" evidence="2">
    <location>
        <begin position="1203"/>
        <end position="1230"/>
    </location>
</feature>
<keyword evidence="1" id="KW-0853">WD repeat</keyword>
<dbReference type="InterPro" id="IPR001680">
    <property type="entry name" value="WD40_rpt"/>
</dbReference>
<evidence type="ECO:0000256" key="2">
    <source>
        <dbReference type="SAM" id="Coils"/>
    </source>
</evidence>